<feature type="region of interest" description="Disordered" evidence="1">
    <location>
        <begin position="2576"/>
        <end position="2602"/>
    </location>
</feature>
<name>A0ABU2LB16_9ACTN</name>
<evidence type="ECO:0000313" key="4">
    <source>
        <dbReference type="Proteomes" id="UP001183388"/>
    </source>
</evidence>
<feature type="compositionally biased region" description="Low complexity" evidence="1">
    <location>
        <begin position="935"/>
        <end position="963"/>
    </location>
</feature>
<organism evidence="3 4">
    <name type="scientific">Streptomyces boetiae</name>
    <dbReference type="NCBI Taxonomy" id="3075541"/>
    <lineage>
        <taxon>Bacteria</taxon>
        <taxon>Bacillati</taxon>
        <taxon>Actinomycetota</taxon>
        <taxon>Actinomycetes</taxon>
        <taxon>Kitasatosporales</taxon>
        <taxon>Streptomycetaceae</taxon>
        <taxon>Streptomyces</taxon>
    </lineage>
</organism>
<feature type="region of interest" description="Disordered" evidence="1">
    <location>
        <begin position="869"/>
        <end position="984"/>
    </location>
</feature>
<protein>
    <recommendedName>
        <fullName evidence="5">Tox-PL domain-containing protein</fullName>
    </recommendedName>
</protein>
<feature type="compositionally biased region" description="Low complexity" evidence="1">
    <location>
        <begin position="918"/>
        <end position="928"/>
    </location>
</feature>
<dbReference type="Proteomes" id="UP001183388">
    <property type="component" value="Unassembled WGS sequence"/>
</dbReference>
<evidence type="ECO:0008006" key="5">
    <source>
        <dbReference type="Google" id="ProtNLM"/>
    </source>
</evidence>
<feature type="compositionally biased region" description="Low complexity" evidence="1">
    <location>
        <begin position="873"/>
        <end position="883"/>
    </location>
</feature>
<comment type="caution">
    <text evidence="3">The sequence shown here is derived from an EMBL/GenBank/DDBJ whole genome shotgun (WGS) entry which is preliminary data.</text>
</comment>
<feature type="compositionally biased region" description="Low complexity" evidence="1">
    <location>
        <begin position="819"/>
        <end position="846"/>
    </location>
</feature>
<proteinExistence type="predicted"/>
<feature type="region of interest" description="Disordered" evidence="1">
    <location>
        <begin position="2707"/>
        <end position="2729"/>
    </location>
</feature>
<dbReference type="EMBL" id="JAVREN010000025">
    <property type="protein sequence ID" value="MDT0308744.1"/>
    <property type="molecule type" value="Genomic_DNA"/>
</dbReference>
<keyword evidence="2" id="KW-1133">Transmembrane helix</keyword>
<feature type="region of interest" description="Disordered" evidence="1">
    <location>
        <begin position="728"/>
        <end position="767"/>
    </location>
</feature>
<evidence type="ECO:0000256" key="1">
    <source>
        <dbReference type="SAM" id="MobiDB-lite"/>
    </source>
</evidence>
<evidence type="ECO:0000256" key="2">
    <source>
        <dbReference type="SAM" id="Phobius"/>
    </source>
</evidence>
<sequence length="3137" mass="324772">MPRPPDWSALDLAADPTPGDPVRLSALLVSQQGVVDYLREVNSGLGDLMNANSSGFIGKTADALRETMDGRVRGFIRTFTSAHEQLHSALQTYHDVMVEQQGIADGALRAAQGLAEDDAERETHRSTAEGARDALQAAASTAATALAAAAAGIESMVDPCEELWEILGWFAIALIIPALFLGGPVALLAIALNAALMIKTAIDFAGGRASLSSLILSIVGTLIPTTRGLNVSLSRGLSRLSGWSRSTLTSLRGMTMSEMLTGLRGMFLTGLRWAGGVIVTGLRGLRMLVTPQGWSTIARGLGSGQGFLGYVGMHFRGFGPLAVVLPVNAAELGRIGSLSGLGRGFRISVFDRGVMNQYRTGAWVNGSTVVDVRAIRAFDSAGRPIVDRGLLARYQPTLAAGGHTLAGISHLLPHTPLNLGGLGQTGSAPVWNLPAGTLTLDGAPMNTTGGLLALSGLAWTHAPLRNPALAGLGAGSPPMTGLPAAFPAPTGLGDLASGMSVPDALRGPAAALDVSVAGVRPAQPLSLSFADQGVSMGVSGFYSPQPTHATAAPGDLFVPLPASVVAHVPGPQGQTVGVQIPILPGGALGDAPLGAVGEPPAVVPSNAVSAPGATGAAGVNNVVLDFSLPGLAPFRMQYGTEGLALTPAGQGAMPAVNVMNMPQLGEVVSLPQGGLTARGAEAGGANPAAVQAPGPARPGGQQLAFDVHVGGAQPIRLSFADEGLTLSPPDTALPAAPARMDAGDLTANPADAPESARTGGLPEGVAVNVPAPGRLNLDVGGATRMSVNLGDGLRHATGEMPPLRAEANGGQAQGLSPQAPARTAGAATPAAGVSPPAAPAAPAASAAGGNGALGDVTLHVRGGEPVRLSSILATPSPGGAAHTPTPPPTAPAAAHTSAALPPAGPAGELVAVPPPQAAAPLPAAGNPAGVRTAEGGAPHGPATAPPGAGGPPQAVGQSGAAAPTRLGESSGWLTGPPGRPEAVVNDAGARTHGVVELRGEDGAPTGRFAAVPAGGEGPALLFHDPRAVLLDRAHVVGNALVVRQSGGGSAFHSLDGALLGRSHPLPGPGQHELMVPAGGGRPYVVGADGRLLEGAAASRSGEGWVAQRPGQDAVLVNGPRGLDYRLLTLTGRDGAPDLQVLLRPDGLPYPVPRGADGTPATGSVVRPTSQGTLTVFGPDGTFARYAPGGRFESEGPATPGLGGIAPEEFRLLDEADRRAVLADLAARPERPDLRAPAPDTIPLTVNVVHDIRYGTDGAEEGVDTIPLHDLPSRSGADAAHASGGAFTVPGQEALRLRVTLDAGSGRLGGVALEGGEGFEARHVPGPGGDTVEITRGGLTVHAERWVPLGGEGAAGAHLRFDAGRPGAAPALVRPGADGAPAVVPGAVRTLEDEAGFRVTLDGRQLTVAGDGTPLRVLALEHPGGAGAPAARDHVFAPAGGPAGATPLPLRDADGRLRPGGTAQQAGDLLRVRRTDAPGTTAVHDAGDGRFLRHEHAVRGGTPFDGDLLAVPRDPRGAHVLDPATGRARAGVTATPVGGGFLVEDGARRAMTDARGALSHDLVAVRLPDGTDGLAARSRLPGAADGVFSGRGEAVPGAEVRWSRAGSGDAAGDTAAVTLGRTTTEYRVEAAAGAFHGVPVRDTHRITGGADNAHAGGRLVVPREGAEAPHVLPPGGGRLDTVAQGPGGYRVPTPDGRPHVLLDGTGQYQGTALPLNGRGDGSAEFLHRPAEAAEAPRLTDGHGARVPGRDLATGPASVTVTDRATGRAWVHSAENGMLTERQFVVHGGTVDGQRLTVRADPAVPADSAIPARLDGAGGGEATAIPQRDGGLRVRSGEDHHFVLDPATGNVTAERVVILTRPGPDGAPETAGYAFIRADGALDTAPRQADGAPVPGASLQRLPGGDLLWRDTGGNGFTRFDTEGAFRHEGTRLTGPTAGQAGGAVRISRMRHNGTEYRSYEVLDAAFAARGDRVATARTPAPGGPAADSGFRIVSGDGRQTWLFSAGGGLERHLGPPGPGNVRTVTNADGSTFRAVGLSDGTGHRFVEVDAAGRPARLLDGELREVPVPRGGLTAADGGGFRIDGPGGLRAGEYKRYAADGRLLEQRVNPVHEGRPVPGRHYVITYRYDASGALAGGSWERFRDGHAPPPQAGTLERGTVNLKGAGQGHIELNSYSGAFVFERRTLPDGHTVDTHAPGVAAGIVDLRAGVPLSTTQRERWSELTAAGEPVPGGHGIRAWTAMGEWFDYRSGFRHSAEGPVRHFRASVTGGHYLALRGDRWTGRWHKYDADFAPVAQGERTWGLFGNSWTDRIPDPRVGRLVEVTSKAGPVPTRYLIERPLGRDGLPEGDAWVRTHRGREIESGRQADTGRWMEVRRVVEQRPPAWYRTLLSSEVRHTDAGRLGAWTQDNRFQIHTYRFGDESGIRLVGPGGANKFSIARDGRLTAESRKLYDSRTLTVGHHEVALPGGARPVDDYLPFTEGTGGRQGHRTFRTEDFEGAPPAASGKQPRDVVWQDRVPRGLADGGDWYTPVPGREYDVVRMGFRDGTTLEYRPRPSTAERDWTMTDHLGTVVGRQDTFPSGRPGPGQGSTTVVSVHTGGGRAEWSVPGTDLRGRRDLAARNQFDHVNYYDAASFRDYQGTALIREQRLLGDGVTLDAWRAESGPGGEVWHWNKKDARGEVLEFGTARDRVRVWFDGDRRLDRWQPGARFQDTLVPPRPAPGAGAAGAAGGAPPASLIIQELPRPAGGPLRRMLNDAPQRVREYAPTPGSLDATVRGPDAYRTWKEFEDGTVSRSMTRWADGSYQELEVISEQWRRYVYDATGAARVVTERSVPGYLRELPADRFAPGPGQFAGDLLLTGREFRYKGLINDLRGLEKMYRVPRRAAWGPTAGAESTYTPWIGRASQHFAIEFTQEVILDFALNVAVFALLPGPLTGTDVAQAALAAAVGAAVKGSTISLVNLAANRSTFRLGWHQIDMGLPRNRRQDDESFNRDWTATEAVLRWRGGTFDYLRDSFAIAPLSAFLGNLAALEAFGVRDSEGNRHDVSFGQAAAFAGAAAATAAAGSLAVGVPRALIQNNAGARLWHRGGLVDFVLVPVFSKLVDKSLSAFVLAPEIRASLGIVAPSPPPPVPPPPPPPAA</sequence>
<feature type="transmembrane region" description="Helical" evidence="2">
    <location>
        <begin position="166"/>
        <end position="192"/>
    </location>
</feature>
<feature type="region of interest" description="Disordered" evidence="1">
    <location>
        <begin position="792"/>
        <end position="846"/>
    </location>
</feature>
<gene>
    <name evidence="3" type="ORF">RM780_17505</name>
</gene>
<keyword evidence="2" id="KW-0812">Transmembrane</keyword>
<feature type="compositionally biased region" description="Low complexity" evidence="1">
    <location>
        <begin position="891"/>
        <end position="911"/>
    </location>
</feature>
<dbReference type="RefSeq" id="WP_311631684.1">
    <property type="nucleotide sequence ID" value="NZ_JAVREN010000025.1"/>
</dbReference>
<reference evidence="4" key="1">
    <citation type="submission" date="2023-07" db="EMBL/GenBank/DDBJ databases">
        <title>30 novel species of actinomycetes from the DSMZ collection.</title>
        <authorList>
            <person name="Nouioui I."/>
        </authorList>
    </citation>
    <scope>NUCLEOTIDE SEQUENCE [LARGE SCALE GENOMIC DNA]</scope>
    <source>
        <strain evidence="4">DSM 44917</strain>
    </source>
</reference>
<keyword evidence="4" id="KW-1185">Reference proteome</keyword>
<accession>A0ABU2LB16</accession>
<feature type="region of interest" description="Disordered" evidence="1">
    <location>
        <begin position="1731"/>
        <end position="1754"/>
    </location>
</feature>
<feature type="transmembrane region" description="Helical" evidence="2">
    <location>
        <begin position="204"/>
        <end position="223"/>
    </location>
</feature>
<evidence type="ECO:0000313" key="3">
    <source>
        <dbReference type="EMBL" id="MDT0308744.1"/>
    </source>
</evidence>
<keyword evidence="2" id="KW-0472">Membrane</keyword>